<accession>A0A834WQ18</accession>
<keyword evidence="2" id="KW-1185">Reference proteome</keyword>
<protein>
    <submittedName>
        <fullName evidence="1">Uncharacterized protein</fullName>
    </submittedName>
</protein>
<comment type="caution">
    <text evidence="1">The sequence shown here is derived from an EMBL/GenBank/DDBJ whole genome shotgun (WGS) entry which is preliminary data.</text>
</comment>
<name>A0A834WQ18_9FABA</name>
<proteinExistence type="predicted"/>
<reference evidence="1" key="1">
    <citation type="submission" date="2020-09" db="EMBL/GenBank/DDBJ databases">
        <title>Genome-Enabled Discovery of Anthraquinone Biosynthesis in Senna tora.</title>
        <authorList>
            <person name="Kang S.-H."/>
            <person name="Pandey R.P."/>
            <person name="Lee C.-M."/>
            <person name="Sim J.-S."/>
            <person name="Jeong J.-T."/>
            <person name="Choi B.-S."/>
            <person name="Jung M."/>
            <person name="Ginzburg D."/>
            <person name="Zhao K."/>
            <person name="Won S.Y."/>
            <person name="Oh T.-J."/>
            <person name="Yu Y."/>
            <person name="Kim N.-H."/>
            <person name="Lee O.R."/>
            <person name="Lee T.-H."/>
            <person name="Bashyal P."/>
            <person name="Kim T.-S."/>
            <person name="Lee W.-H."/>
            <person name="Kawkins C."/>
            <person name="Kim C.-K."/>
            <person name="Kim J.S."/>
            <person name="Ahn B.O."/>
            <person name="Rhee S.Y."/>
            <person name="Sohng J.K."/>
        </authorList>
    </citation>
    <scope>NUCLEOTIDE SEQUENCE</scope>
    <source>
        <tissue evidence="1">Leaf</tissue>
    </source>
</reference>
<gene>
    <name evidence="1" type="ORF">G2W53_018660</name>
</gene>
<organism evidence="1 2">
    <name type="scientific">Senna tora</name>
    <dbReference type="NCBI Taxonomy" id="362788"/>
    <lineage>
        <taxon>Eukaryota</taxon>
        <taxon>Viridiplantae</taxon>
        <taxon>Streptophyta</taxon>
        <taxon>Embryophyta</taxon>
        <taxon>Tracheophyta</taxon>
        <taxon>Spermatophyta</taxon>
        <taxon>Magnoliopsida</taxon>
        <taxon>eudicotyledons</taxon>
        <taxon>Gunneridae</taxon>
        <taxon>Pentapetalae</taxon>
        <taxon>rosids</taxon>
        <taxon>fabids</taxon>
        <taxon>Fabales</taxon>
        <taxon>Fabaceae</taxon>
        <taxon>Caesalpinioideae</taxon>
        <taxon>Cassia clade</taxon>
        <taxon>Senna</taxon>
    </lineage>
</organism>
<dbReference type="Proteomes" id="UP000634136">
    <property type="component" value="Unassembled WGS sequence"/>
</dbReference>
<dbReference type="EMBL" id="JAAIUW010000006">
    <property type="protein sequence ID" value="KAF7827496.1"/>
    <property type="molecule type" value="Genomic_DNA"/>
</dbReference>
<evidence type="ECO:0000313" key="2">
    <source>
        <dbReference type="Proteomes" id="UP000634136"/>
    </source>
</evidence>
<evidence type="ECO:0000313" key="1">
    <source>
        <dbReference type="EMBL" id="KAF7827496.1"/>
    </source>
</evidence>
<sequence>MAGQMMVVLRPFGSSFSSGRSFKRAPSNITGTYLL</sequence>
<dbReference type="AlphaFoldDB" id="A0A834WQ18"/>